<protein>
    <recommendedName>
        <fullName evidence="4">Transcription initiation factor TFIID subunit 1 histone acetyltransferase domain-containing protein</fullName>
    </recommendedName>
</protein>
<proteinExistence type="predicted"/>
<gene>
    <name evidence="5" type="primary">ORF185588</name>
</gene>
<dbReference type="InterPro" id="IPR040240">
    <property type="entry name" value="TAF1"/>
</dbReference>
<feature type="domain" description="Transcription initiation factor TFIID subunit 1 histone acetyltransferase" evidence="4">
    <location>
        <begin position="523"/>
        <end position="724"/>
    </location>
</feature>
<evidence type="ECO:0000256" key="2">
    <source>
        <dbReference type="ARBA" id="ARBA00023242"/>
    </source>
</evidence>
<dbReference type="Pfam" id="PF12157">
    <property type="entry name" value="DUF3591"/>
    <property type="match status" value="1"/>
</dbReference>
<feature type="compositionally biased region" description="Acidic residues" evidence="3">
    <location>
        <begin position="1"/>
        <end position="17"/>
    </location>
</feature>
<reference evidence="5" key="1">
    <citation type="submission" date="2014-12" db="EMBL/GenBank/DDBJ databases">
        <title>Insight into the proteome of Arion vulgaris.</title>
        <authorList>
            <person name="Aradska J."/>
            <person name="Bulat T."/>
            <person name="Smidak R."/>
            <person name="Sarate P."/>
            <person name="Gangsoo J."/>
            <person name="Sialana F."/>
            <person name="Bilban M."/>
            <person name="Lubec G."/>
        </authorList>
    </citation>
    <scope>NUCLEOTIDE SEQUENCE</scope>
    <source>
        <tissue evidence="5">Skin</tissue>
    </source>
</reference>
<dbReference type="GO" id="GO:0016251">
    <property type="term" value="F:RNA polymerase II general transcription initiation factor activity"/>
    <property type="evidence" value="ECO:0007669"/>
    <property type="project" value="InterPro"/>
</dbReference>
<comment type="subcellular location">
    <subcellularLocation>
        <location evidence="1">Nucleus</location>
    </subcellularLocation>
</comment>
<feature type="non-terminal residue" evidence="5">
    <location>
        <position position="1"/>
    </location>
</feature>
<feature type="compositionally biased region" description="Basic and acidic residues" evidence="3">
    <location>
        <begin position="154"/>
        <end position="224"/>
    </location>
</feature>
<dbReference type="EMBL" id="HACG01045061">
    <property type="protein sequence ID" value="CEK91926.1"/>
    <property type="molecule type" value="Transcribed_RNA"/>
</dbReference>
<dbReference type="GO" id="GO:0051123">
    <property type="term" value="P:RNA polymerase II preinitiation complex assembly"/>
    <property type="evidence" value="ECO:0007669"/>
    <property type="project" value="TreeGrafter"/>
</dbReference>
<organism evidence="5">
    <name type="scientific">Arion vulgaris</name>
    <dbReference type="NCBI Taxonomy" id="1028688"/>
    <lineage>
        <taxon>Eukaryota</taxon>
        <taxon>Metazoa</taxon>
        <taxon>Spiralia</taxon>
        <taxon>Lophotrochozoa</taxon>
        <taxon>Mollusca</taxon>
        <taxon>Gastropoda</taxon>
        <taxon>Heterobranchia</taxon>
        <taxon>Euthyneura</taxon>
        <taxon>Panpulmonata</taxon>
        <taxon>Eupulmonata</taxon>
        <taxon>Stylommatophora</taxon>
        <taxon>Helicina</taxon>
        <taxon>Arionoidea</taxon>
        <taxon>Arionidae</taxon>
        <taxon>Arion</taxon>
    </lineage>
</organism>
<evidence type="ECO:0000256" key="3">
    <source>
        <dbReference type="SAM" id="MobiDB-lite"/>
    </source>
</evidence>
<evidence type="ECO:0000259" key="4">
    <source>
        <dbReference type="Pfam" id="PF12157"/>
    </source>
</evidence>
<feature type="compositionally biased region" description="Low complexity" evidence="3">
    <location>
        <begin position="86"/>
        <end position="99"/>
    </location>
</feature>
<sequence>EIAEEVDVGDERDESSEDYNKKSPSAIDFSDITETVDDDDIEITKDSQEKYGHPAADDDKKLMPPPSWLPCPTQPISINVTESGNSSDKQVSPSSLSPSKKLHTPLADMMPPELANVDVTSLFPEFRHGQVLRFSRLFRPAHSPHIWRKKRKKKEEDDKKDGKEEEKRKLESKKKDGKDKKGGKDKGTEVSEKDDVEKTPKEKQDSDDKDDSEAGHVKDLKLEDGVEGEEENDLQLDLKLNFGRLPRKEDLMEDDEDIFKRPLDLYSSRGHSNIMDTDQDMDVAPWRYGPARYWYDYLGVDEAGQSFQYGFKLKSDENKRWEDEESDRMDRNLDYDRYLMVTQQRWEDKIIWDGDEAKQRVLEEHKKNVDFAGWVPSTNNRTFAQSRSQSGLLQRSKSILSKPVFFSVDSEPGRDGEWYSIFPVENEALIYKNWEQNIIWDAQGVDFLPSPKVLTLDANDENIILEIPDDVDPNQHQEQDTGSKKEKESLRKSKILLGKAGILKDGSDEKDEVPSAVNAKDNFNLSNDEYYSPKQMENALRPNIGSSVIQHSTPAAELRQPFFPTHMGPSKLRTFHRPPLKKYSHGPLSTFGPHPVHSLNKVIKRKAKIRDQERQAFGGGEIFFMRTPQDLTGMDGELILAEFAEEYAPLMMQVGMASKIKNYYKRKPGKDSNPPSFKHGELAYAHTSPFIGALKPGNCQQALENNMFRSPVYEHMVPQTDFLLSEPDMVILYVTLRRFTQSDSRVHLWKYQDLILRGPITLSEIFCRFLFIDYSGKARMILVELRWRTSRKHFWHILKAASENGLNCVLILNEQEWIPIGGYSNQISDFQQRKKSGQWFHLNNAVPGTV</sequence>
<evidence type="ECO:0000313" key="5">
    <source>
        <dbReference type="EMBL" id="CEK91926.1"/>
    </source>
</evidence>
<dbReference type="InterPro" id="IPR022591">
    <property type="entry name" value="TAF1_HAT_dom"/>
</dbReference>
<feature type="compositionally biased region" description="Polar residues" evidence="3">
    <location>
        <begin position="74"/>
        <end position="85"/>
    </location>
</feature>
<dbReference type="AlphaFoldDB" id="A0A0B7BHX2"/>
<dbReference type="PANTHER" id="PTHR13900:SF0">
    <property type="entry name" value="TRANSCRIPTION INITIATION FACTOR TFIID SUBUNIT 1"/>
    <property type="match status" value="1"/>
</dbReference>
<feature type="compositionally biased region" description="Basic and acidic residues" evidence="3">
    <location>
        <begin position="473"/>
        <end position="489"/>
    </location>
</feature>
<feature type="compositionally biased region" description="Basic and acidic residues" evidence="3">
    <location>
        <begin position="42"/>
        <end position="62"/>
    </location>
</feature>
<name>A0A0B7BHX2_9EUPU</name>
<evidence type="ECO:0000256" key="1">
    <source>
        <dbReference type="ARBA" id="ARBA00004123"/>
    </source>
</evidence>
<dbReference type="GO" id="GO:0004402">
    <property type="term" value="F:histone acetyltransferase activity"/>
    <property type="evidence" value="ECO:0007669"/>
    <property type="project" value="InterPro"/>
</dbReference>
<dbReference type="GO" id="GO:0017025">
    <property type="term" value="F:TBP-class protein binding"/>
    <property type="evidence" value="ECO:0007669"/>
    <property type="project" value="InterPro"/>
</dbReference>
<keyword evidence="2" id="KW-0539">Nucleus</keyword>
<dbReference type="PANTHER" id="PTHR13900">
    <property type="entry name" value="TRANSCRIPTION INITIATION FACTOR TFIID"/>
    <property type="match status" value="1"/>
</dbReference>
<feature type="region of interest" description="Disordered" evidence="3">
    <location>
        <begin position="1"/>
        <end position="110"/>
    </location>
</feature>
<feature type="compositionally biased region" description="Pro residues" evidence="3">
    <location>
        <begin position="63"/>
        <end position="73"/>
    </location>
</feature>
<feature type="region of interest" description="Disordered" evidence="3">
    <location>
        <begin position="134"/>
        <end position="232"/>
    </location>
</feature>
<feature type="region of interest" description="Disordered" evidence="3">
    <location>
        <begin position="468"/>
        <end position="489"/>
    </location>
</feature>
<accession>A0A0B7BHX2</accession>
<dbReference type="GO" id="GO:0005669">
    <property type="term" value="C:transcription factor TFIID complex"/>
    <property type="evidence" value="ECO:0007669"/>
    <property type="project" value="InterPro"/>
</dbReference>